<feature type="transmembrane region" description="Helical" evidence="2">
    <location>
        <begin position="113"/>
        <end position="138"/>
    </location>
</feature>
<protein>
    <submittedName>
        <fullName evidence="3">Uncharacterized protein</fullName>
    </submittedName>
</protein>
<sequence length="244" mass="26698">MMRLFRTTDTTKHCGVNTKIACIVLGILVTAMEIYTYIFLPIIPGLILCGIATFLFFVLLVACVKMLPSLLVVFMILNMLMKIPILVVVYFITYTLASYGGYYLFCNDYQCSLYHLSTGLLWSGLIVAFISCILDGVLTAGVRKLRLLSQGVRSVMLAQETHHHCHPRTVVVASAPQPIVYTTTAAGAGYSAAVVYSNSAPPGQQYVYSAQHYSGAQPYPNLQAPTIPQSVNPSAPQTPSEYKP</sequence>
<evidence type="ECO:0000313" key="4">
    <source>
        <dbReference type="Proteomes" id="UP001176961"/>
    </source>
</evidence>
<keyword evidence="4" id="KW-1185">Reference proteome</keyword>
<feature type="transmembrane region" description="Helical" evidence="2">
    <location>
        <begin position="20"/>
        <end position="39"/>
    </location>
</feature>
<feature type="compositionally biased region" description="Polar residues" evidence="1">
    <location>
        <begin position="223"/>
        <end position="244"/>
    </location>
</feature>
<proteinExistence type="predicted"/>
<evidence type="ECO:0000313" key="3">
    <source>
        <dbReference type="EMBL" id="CAJ0602773.1"/>
    </source>
</evidence>
<name>A0AA36H2F3_CYLNA</name>
<evidence type="ECO:0000256" key="2">
    <source>
        <dbReference type="SAM" id="Phobius"/>
    </source>
</evidence>
<reference evidence="3" key="1">
    <citation type="submission" date="2023-07" db="EMBL/GenBank/DDBJ databases">
        <authorList>
            <consortium name="CYATHOMIX"/>
        </authorList>
    </citation>
    <scope>NUCLEOTIDE SEQUENCE</scope>
    <source>
        <strain evidence="3">N/A</strain>
    </source>
</reference>
<keyword evidence="2" id="KW-1133">Transmembrane helix</keyword>
<evidence type="ECO:0000256" key="1">
    <source>
        <dbReference type="SAM" id="MobiDB-lite"/>
    </source>
</evidence>
<dbReference type="EMBL" id="CATQJL010000305">
    <property type="protein sequence ID" value="CAJ0602773.1"/>
    <property type="molecule type" value="Genomic_DNA"/>
</dbReference>
<keyword evidence="2" id="KW-0472">Membrane</keyword>
<dbReference type="Proteomes" id="UP001176961">
    <property type="component" value="Unassembled WGS sequence"/>
</dbReference>
<comment type="caution">
    <text evidence="3">The sequence shown here is derived from an EMBL/GenBank/DDBJ whole genome shotgun (WGS) entry which is preliminary data.</text>
</comment>
<feature type="region of interest" description="Disordered" evidence="1">
    <location>
        <begin position="219"/>
        <end position="244"/>
    </location>
</feature>
<gene>
    <name evidence="3" type="ORF">CYNAS_LOCUS14756</name>
</gene>
<accession>A0AA36H2F3</accession>
<keyword evidence="2" id="KW-0812">Transmembrane</keyword>
<dbReference type="AlphaFoldDB" id="A0AA36H2F3"/>
<organism evidence="3 4">
    <name type="scientific">Cylicocyclus nassatus</name>
    <name type="common">Nematode worm</name>
    <dbReference type="NCBI Taxonomy" id="53992"/>
    <lineage>
        <taxon>Eukaryota</taxon>
        <taxon>Metazoa</taxon>
        <taxon>Ecdysozoa</taxon>
        <taxon>Nematoda</taxon>
        <taxon>Chromadorea</taxon>
        <taxon>Rhabditida</taxon>
        <taxon>Rhabditina</taxon>
        <taxon>Rhabditomorpha</taxon>
        <taxon>Strongyloidea</taxon>
        <taxon>Strongylidae</taxon>
        <taxon>Cylicocyclus</taxon>
    </lineage>
</organism>